<dbReference type="AlphaFoldDB" id="A0A7R8W1T3"/>
<protein>
    <submittedName>
        <fullName evidence="1">Uncharacterized protein</fullName>
    </submittedName>
</protein>
<dbReference type="EMBL" id="OB660161">
    <property type="protein sequence ID" value="CAD7223161.1"/>
    <property type="molecule type" value="Genomic_DNA"/>
</dbReference>
<reference evidence="1" key="1">
    <citation type="submission" date="2020-11" db="EMBL/GenBank/DDBJ databases">
        <authorList>
            <person name="Tran Van P."/>
        </authorList>
    </citation>
    <scope>NUCLEOTIDE SEQUENCE</scope>
</reference>
<sequence>MKHSTLAIGDRMGLPSGQDRESMTKDCDQSSSFLPVYDGRDQTVFRLTFDSQHAGGSVKLNHCFRVITIVDLKNDVMRKRIQSIGLVSGCRSCEFESGHPAVLNSSFNNLTILRRPEFVIHEPSHGHPGFIIHKSGHPAVLNSSFMNLAMAILPFWIHHSPIWPSFRSEFVIHEPSHGHPAVLDSSFTNLAILPF</sequence>
<accession>A0A7R8W1T3</accession>
<gene>
    <name evidence="1" type="ORF">CTOB1V02_LOCUS1155</name>
</gene>
<name>A0A7R8W1T3_9CRUS</name>
<proteinExistence type="predicted"/>
<evidence type="ECO:0000313" key="1">
    <source>
        <dbReference type="EMBL" id="CAD7223161.1"/>
    </source>
</evidence>
<organism evidence="1">
    <name type="scientific">Cyprideis torosa</name>
    <dbReference type="NCBI Taxonomy" id="163714"/>
    <lineage>
        <taxon>Eukaryota</taxon>
        <taxon>Metazoa</taxon>
        <taxon>Ecdysozoa</taxon>
        <taxon>Arthropoda</taxon>
        <taxon>Crustacea</taxon>
        <taxon>Oligostraca</taxon>
        <taxon>Ostracoda</taxon>
        <taxon>Podocopa</taxon>
        <taxon>Podocopida</taxon>
        <taxon>Cytherocopina</taxon>
        <taxon>Cytheroidea</taxon>
        <taxon>Cytherideidae</taxon>
        <taxon>Cyprideis</taxon>
    </lineage>
</organism>